<accession>A0A0F9S578</accession>
<name>A0A0F9S578_9ZZZZ</name>
<protein>
    <submittedName>
        <fullName evidence="1">Uncharacterized protein</fullName>
    </submittedName>
</protein>
<comment type="caution">
    <text evidence="1">The sequence shown here is derived from an EMBL/GenBank/DDBJ whole genome shotgun (WGS) entry which is preliminary data.</text>
</comment>
<evidence type="ECO:0000313" key="1">
    <source>
        <dbReference type="EMBL" id="KKN62234.1"/>
    </source>
</evidence>
<reference evidence="1" key="1">
    <citation type="journal article" date="2015" name="Nature">
        <title>Complex archaea that bridge the gap between prokaryotes and eukaryotes.</title>
        <authorList>
            <person name="Spang A."/>
            <person name="Saw J.H."/>
            <person name="Jorgensen S.L."/>
            <person name="Zaremba-Niedzwiedzka K."/>
            <person name="Martijn J."/>
            <person name="Lind A.E."/>
            <person name="van Eijk R."/>
            <person name="Schleper C."/>
            <person name="Guy L."/>
            <person name="Ettema T.J."/>
        </authorList>
    </citation>
    <scope>NUCLEOTIDE SEQUENCE</scope>
</reference>
<dbReference type="EMBL" id="LAZR01000631">
    <property type="protein sequence ID" value="KKN62234.1"/>
    <property type="molecule type" value="Genomic_DNA"/>
</dbReference>
<dbReference type="AlphaFoldDB" id="A0A0F9S578"/>
<organism evidence="1">
    <name type="scientific">marine sediment metagenome</name>
    <dbReference type="NCBI Taxonomy" id="412755"/>
    <lineage>
        <taxon>unclassified sequences</taxon>
        <taxon>metagenomes</taxon>
        <taxon>ecological metagenomes</taxon>
    </lineage>
</organism>
<sequence length="67" mass="7298">MELFDIRQGAWGSEGTDNVGCTWVEFATVPELGLLEECVDCGAEIAGGWECYESGACICKRHVETPQ</sequence>
<proteinExistence type="predicted"/>
<gene>
    <name evidence="1" type="ORF">LCGC14_0513710</name>
</gene>